<reference evidence="2" key="1">
    <citation type="submission" date="2021-02" db="EMBL/GenBank/DDBJ databases">
        <authorList>
            <person name="Nowell W R."/>
        </authorList>
    </citation>
    <scope>NUCLEOTIDE SEQUENCE</scope>
</reference>
<sequence length="311" mass="35899">MECFYSDLLDLPSEILMIILMQLDTIDHIMLIGLNKRLNCLLFDLTITKHLRLFRYTSDGHICRLNDKYVNVLCLQILPQIDRNIESIYLEESLLRTFYSKCTILRELVATWLIQHRSVQNFLFIPCNDAVWMSDNALILLFTNIFRMFRNLQDLDFGFSSVGYQDLSFEMPHRTIYSPGSFKLHVNVKEFHDCLYLLDDCFHKLKSLHIQLINMKHFSLTCDKSTNCYYESIVPLLRRMVHLEKFPGYYGTVGSGRLGSSHLPTVSCKLRAGNGQELIGYFLCNSGRNPAARNLPELAGIGEDCAGIEKS</sequence>
<dbReference type="SUPFAM" id="SSF81383">
    <property type="entry name" value="F-box domain"/>
    <property type="match status" value="1"/>
</dbReference>
<dbReference type="EMBL" id="CAJNOJ010000191">
    <property type="protein sequence ID" value="CAF1269162.1"/>
    <property type="molecule type" value="Genomic_DNA"/>
</dbReference>
<comment type="caution">
    <text evidence="2">The sequence shown here is derived from an EMBL/GenBank/DDBJ whole genome shotgun (WGS) entry which is preliminary data.</text>
</comment>
<gene>
    <name evidence="2" type="ORF">EDS130_LOCUS28935</name>
</gene>
<evidence type="ECO:0000313" key="2">
    <source>
        <dbReference type="EMBL" id="CAF1269162.1"/>
    </source>
</evidence>
<evidence type="ECO:0000313" key="3">
    <source>
        <dbReference type="Proteomes" id="UP000663852"/>
    </source>
</evidence>
<feature type="domain" description="F-box" evidence="1">
    <location>
        <begin position="5"/>
        <end position="51"/>
    </location>
</feature>
<organism evidence="2 3">
    <name type="scientific">Adineta ricciae</name>
    <name type="common">Rotifer</name>
    <dbReference type="NCBI Taxonomy" id="249248"/>
    <lineage>
        <taxon>Eukaryota</taxon>
        <taxon>Metazoa</taxon>
        <taxon>Spiralia</taxon>
        <taxon>Gnathifera</taxon>
        <taxon>Rotifera</taxon>
        <taxon>Eurotatoria</taxon>
        <taxon>Bdelloidea</taxon>
        <taxon>Adinetida</taxon>
        <taxon>Adinetidae</taxon>
        <taxon>Adineta</taxon>
    </lineage>
</organism>
<dbReference type="AlphaFoldDB" id="A0A815BDI3"/>
<name>A0A815BDI3_ADIRI</name>
<dbReference type="InterPro" id="IPR036047">
    <property type="entry name" value="F-box-like_dom_sf"/>
</dbReference>
<evidence type="ECO:0000259" key="1">
    <source>
        <dbReference type="PROSITE" id="PS50181"/>
    </source>
</evidence>
<dbReference type="Pfam" id="PF00646">
    <property type="entry name" value="F-box"/>
    <property type="match status" value="1"/>
</dbReference>
<proteinExistence type="predicted"/>
<dbReference type="PROSITE" id="PS50181">
    <property type="entry name" value="FBOX"/>
    <property type="match status" value="1"/>
</dbReference>
<dbReference type="Proteomes" id="UP000663852">
    <property type="component" value="Unassembled WGS sequence"/>
</dbReference>
<dbReference type="InterPro" id="IPR001810">
    <property type="entry name" value="F-box_dom"/>
</dbReference>
<accession>A0A815BDI3</accession>
<dbReference type="OrthoDB" id="10629167at2759"/>
<protein>
    <recommendedName>
        <fullName evidence="1">F-box domain-containing protein</fullName>
    </recommendedName>
</protein>